<reference evidence="2" key="1">
    <citation type="submission" date="2021-01" db="EMBL/GenBank/DDBJ databases">
        <title>Adiantum capillus-veneris genome.</title>
        <authorList>
            <person name="Fang Y."/>
            <person name="Liao Q."/>
        </authorList>
    </citation>
    <scope>NUCLEOTIDE SEQUENCE</scope>
    <source>
        <strain evidence="2">H3</strain>
        <tissue evidence="2">Leaf</tissue>
    </source>
</reference>
<dbReference type="AlphaFoldDB" id="A0A9D4VB60"/>
<evidence type="ECO:0000256" key="1">
    <source>
        <dbReference type="SAM" id="Coils"/>
    </source>
</evidence>
<evidence type="ECO:0000313" key="3">
    <source>
        <dbReference type="Proteomes" id="UP000886520"/>
    </source>
</evidence>
<keyword evidence="3" id="KW-1185">Reference proteome</keyword>
<protein>
    <submittedName>
        <fullName evidence="2">Uncharacterized protein</fullName>
    </submittedName>
</protein>
<name>A0A9D4VB60_ADICA</name>
<keyword evidence="1" id="KW-0175">Coiled coil</keyword>
<proteinExistence type="predicted"/>
<dbReference type="EMBL" id="JABFUD020000003">
    <property type="protein sequence ID" value="KAI5082476.1"/>
    <property type="molecule type" value="Genomic_DNA"/>
</dbReference>
<accession>A0A9D4VB60</accession>
<dbReference type="Proteomes" id="UP000886520">
    <property type="component" value="Chromosome 2"/>
</dbReference>
<sequence length="109" mass="11880">MQMLKMGAERTRAPFSEQSINLRHLKTAEPVADGQVGEKQRRLAEAERALEAVHAKLKEAEERSAGQQMMTVKGNGADEAVVSLSLQELGGMMKVRLWSPSALTLSSTS</sequence>
<gene>
    <name evidence="2" type="ORF">GOP47_0002219</name>
</gene>
<feature type="coiled-coil region" evidence="1">
    <location>
        <begin position="36"/>
        <end position="63"/>
    </location>
</feature>
<comment type="caution">
    <text evidence="2">The sequence shown here is derived from an EMBL/GenBank/DDBJ whole genome shotgun (WGS) entry which is preliminary data.</text>
</comment>
<evidence type="ECO:0000313" key="2">
    <source>
        <dbReference type="EMBL" id="KAI5082476.1"/>
    </source>
</evidence>
<organism evidence="2 3">
    <name type="scientific">Adiantum capillus-veneris</name>
    <name type="common">Maidenhair fern</name>
    <dbReference type="NCBI Taxonomy" id="13818"/>
    <lineage>
        <taxon>Eukaryota</taxon>
        <taxon>Viridiplantae</taxon>
        <taxon>Streptophyta</taxon>
        <taxon>Embryophyta</taxon>
        <taxon>Tracheophyta</taxon>
        <taxon>Polypodiopsida</taxon>
        <taxon>Polypodiidae</taxon>
        <taxon>Polypodiales</taxon>
        <taxon>Pteridineae</taxon>
        <taxon>Pteridaceae</taxon>
        <taxon>Vittarioideae</taxon>
        <taxon>Adiantum</taxon>
    </lineage>
</organism>